<dbReference type="Proteomes" id="UP001187143">
    <property type="component" value="Unassembled WGS sequence"/>
</dbReference>
<proteinExistence type="predicted"/>
<dbReference type="InterPro" id="IPR053738">
    <property type="entry name" value="Lambda_capsid_assembly"/>
</dbReference>
<dbReference type="RefSeq" id="WP_317728722.1">
    <property type="nucleotide sequence ID" value="NZ_JAWLLC010000033.1"/>
</dbReference>
<sequence length="315" mass="33762">MSSQFPAGAPTLSGDILSASRFLNDTPWVARALRDIADEIFVADKLLTAQFFTTSGSIGYEQNESIYADRAPKAVPPGGEYPITPVSTGPASTANTVKWGNDAEITDEKISRERYAVIARQFRKLMNSHVSTIDSVALSAIVSAVTQNTDAIASWKTGGGTSKILRDVMRAITNIIKLKQGYMPNAVFVEPDVFANVVSDDDLMKVLPKEFPGVQGTAVVSGLNGTLMKQIGGLTWITSPNAPVTGKALVVDTTVFGGFTDEILPETGYVTADNGLQVKSIREEKTDGWRIRARRTTVPIVLEPGAAWLINGVNA</sequence>
<organism evidence="1 2">
    <name type="scientific">Mycobacterium intracellulare</name>
    <dbReference type="NCBI Taxonomy" id="1767"/>
    <lineage>
        <taxon>Bacteria</taxon>
        <taxon>Bacillati</taxon>
        <taxon>Actinomycetota</taxon>
        <taxon>Actinomycetes</taxon>
        <taxon>Mycobacteriales</taxon>
        <taxon>Mycobacteriaceae</taxon>
        <taxon>Mycobacterium</taxon>
        <taxon>Mycobacterium avium complex (MAC)</taxon>
    </lineage>
</organism>
<evidence type="ECO:0008006" key="3">
    <source>
        <dbReference type="Google" id="ProtNLM"/>
    </source>
</evidence>
<reference evidence="1" key="1">
    <citation type="submission" date="2023-10" db="EMBL/GenBank/DDBJ databases">
        <title>Characterization and genome sequence of Mycobacterium intracellulare ABSURDO, a novel pathogenic isolate with three colony morphotypes that vary in growth and acid-fastness.</title>
        <authorList>
            <person name="Jude B.A."/>
            <person name="Robinson R.T."/>
        </authorList>
    </citation>
    <scope>NUCLEOTIDE SEQUENCE</scope>
    <source>
        <strain evidence="1">ABSURDO Component B</strain>
    </source>
</reference>
<dbReference type="AlphaFoldDB" id="A0AAE4RJS6"/>
<gene>
    <name evidence="1" type="ORF">R4F53_18220</name>
</gene>
<accession>A0AAE4RJS6</accession>
<evidence type="ECO:0000313" key="2">
    <source>
        <dbReference type="Proteomes" id="UP001187143"/>
    </source>
</evidence>
<dbReference type="Gene3D" id="3.90.1690.10">
    <property type="entry name" value="phage-related protein like domain"/>
    <property type="match status" value="1"/>
</dbReference>
<name>A0AAE4RJS6_MYCIT</name>
<protein>
    <recommendedName>
        <fullName evidence="3">Major capsid protein</fullName>
    </recommendedName>
</protein>
<evidence type="ECO:0000313" key="1">
    <source>
        <dbReference type="EMBL" id="MDV7014227.1"/>
    </source>
</evidence>
<comment type="caution">
    <text evidence="1">The sequence shown here is derived from an EMBL/GenBank/DDBJ whole genome shotgun (WGS) entry which is preliminary data.</text>
</comment>
<dbReference type="EMBL" id="JAWLLD010000021">
    <property type="protein sequence ID" value="MDV7014227.1"/>
    <property type="molecule type" value="Genomic_DNA"/>
</dbReference>
<dbReference type="Pfam" id="PF25209">
    <property type="entry name" value="Phage_capsid_4"/>
    <property type="match status" value="1"/>
</dbReference>